<sequence>MRFTQTLKNNVIQRNIKWMELATHKEIVNPPKRSRTSPYPNSQQISSDGHVGVNLNDDNDDIKEIRPPPPPMGRDKTKARSKAKKKATSSSNSSIRTKRSARSEEMMTQMA</sequence>
<keyword evidence="3" id="KW-1185">Reference proteome</keyword>
<organism evidence="2 3">
    <name type="scientific">Lactuca saligna</name>
    <name type="common">Willowleaf lettuce</name>
    <dbReference type="NCBI Taxonomy" id="75948"/>
    <lineage>
        <taxon>Eukaryota</taxon>
        <taxon>Viridiplantae</taxon>
        <taxon>Streptophyta</taxon>
        <taxon>Embryophyta</taxon>
        <taxon>Tracheophyta</taxon>
        <taxon>Spermatophyta</taxon>
        <taxon>Magnoliopsida</taxon>
        <taxon>eudicotyledons</taxon>
        <taxon>Gunneridae</taxon>
        <taxon>Pentapetalae</taxon>
        <taxon>asterids</taxon>
        <taxon>campanulids</taxon>
        <taxon>Asterales</taxon>
        <taxon>Asteraceae</taxon>
        <taxon>Cichorioideae</taxon>
        <taxon>Cichorieae</taxon>
        <taxon>Lactucinae</taxon>
        <taxon>Lactuca</taxon>
    </lineage>
</organism>
<accession>A0AA36DXD3</accession>
<protein>
    <submittedName>
        <fullName evidence="2">Uncharacterized protein</fullName>
    </submittedName>
</protein>
<evidence type="ECO:0000313" key="2">
    <source>
        <dbReference type="EMBL" id="CAI9274991.1"/>
    </source>
</evidence>
<proteinExistence type="predicted"/>
<evidence type="ECO:0000313" key="3">
    <source>
        <dbReference type="Proteomes" id="UP001177003"/>
    </source>
</evidence>
<dbReference type="AlphaFoldDB" id="A0AA36DXD3"/>
<name>A0AA36DXD3_LACSI</name>
<dbReference type="EMBL" id="OX465079">
    <property type="protein sequence ID" value="CAI9274991.1"/>
    <property type="molecule type" value="Genomic_DNA"/>
</dbReference>
<reference evidence="2" key="1">
    <citation type="submission" date="2023-04" db="EMBL/GenBank/DDBJ databases">
        <authorList>
            <person name="Vijverberg K."/>
            <person name="Xiong W."/>
            <person name="Schranz E."/>
        </authorList>
    </citation>
    <scope>NUCLEOTIDE SEQUENCE</scope>
</reference>
<feature type="region of interest" description="Disordered" evidence="1">
    <location>
        <begin position="25"/>
        <end position="111"/>
    </location>
</feature>
<dbReference type="Proteomes" id="UP001177003">
    <property type="component" value="Chromosome 3"/>
</dbReference>
<evidence type="ECO:0000256" key="1">
    <source>
        <dbReference type="SAM" id="MobiDB-lite"/>
    </source>
</evidence>
<gene>
    <name evidence="2" type="ORF">LSALG_LOCUS15036</name>
</gene>
<feature type="compositionally biased region" description="Polar residues" evidence="1">
    <location>
        <begin position="36"/>
        <end position="47"/>
    </location>
</feature>